<dbReference type="Proteomes" id="UP001234178">
    <property type="component" value="Unassembled WGS sequence"/>
</dbReference>
<gene>
    <name evidence="2" type="ORF">OUZ56_031207</name>
</gene>
<sequence>MHVAIDILHENITTLGKWESGYLLKVRTPLLFQLNPAGHKNALTVHQNECSKARLLFIRVHIRVLLLAWSLAVAIGVEMRRPFKAHVDRRRMRMLNSGVKLVQTRMPVLGPQML</sequence>
<organism evidence="2 3">
    <name type="scientific">Daphnia magna</name>
    <dbReference type="NCBI Taxonomy" id="35525"/>
    <lineage>
        <taxon>Eukaryota</taxon>
        <taxon>Metazoa</taxon>
        <taxon>Ecdysozoa</taxon>
        <taxon>Arthropoda</taxon>
        <taxon>Crustacea</taxon>
        <taxon>Branchiopoda</taxon>
        <taxon>Diplostraca</taxon>
        <taxon>Cladocera</taxon>
        <taxon>Anomopoda</taxon>
        <taxon>Daphniidae</taxon>
        <taxon>Daphnia</taxon>
    </lineage>
</organism>
<evidence type="ECO:0000313" key="3">
    <source>
        <dbReference type="Proteomes" id="UP001234178"/>
    </source>
</evidence>
<keyword evidence="3" id="KW-1185">Reference proteome</keyword>
<keyword evidence="1" id="KW-0812">Transmembrane</keyword>
<name>A0ABQ9ZTL0_9CRUS</name>
<feature type="transmembrane region" description="Helical" evidence="1">
    <location>
        <begin position="56"/>
        <end position="77"/>
    </location>
</feature>
<protein>
    <submittedName>
        <fullName evidence="2">Uncharacterized protein</fullName>
    </submittedName>
</protein>
<comment type="caution">
    <text evidence="2">The sequence shown here is derived from an EMBL/GenBank/DDBJ whole genome shotgun (WGS) entry which is preliminary data.</text>
</comment>
<dbReference type="EMBL" id="JAOYFB010000005">
    <property type="protein sequence ID" value="KAK4016258.1"/>
    <property type="molecule type" value="Genomic_DNA"/>
</dbReference>
<evidence type="ECO:0000313" key="2">
    <source>
        <dbReference type="EMBL" id="KAK4016258.1"/>
    </source>
</evidence>
<keyword evidence="1" id="KW-1133">Transmembrane helix</keyword>
<proteinExistence type="predicted"/>
<evidence type="ECO:0000256" key="1">
    <source>
        <dbReference type="SAM" id="Phobius"/>
    </source>
</evidence>
<keyword evidence="1" id="KW-0472">Membrane</keyword>
<accession>A0ABQ9ZTL0</accession>
<reference evidence="2 3" key="1">
    <citation type="journal article" date="2023" name="Nucleic Acids Res.">
        <title>The hologenome of Daphnia magna reveals possible DNA methylation and microbiome-mediated evolution of the host genome.</title>
        <authorList>
            <person name="Chaturvedi A."/>
            <person name="Li X."/>
            <person name="Dhandapani V."/>
            <person name="Marshall H."/>
            <person name="Kissane S."/>
            <person name="Cuenca-Cambronero M."/>
            <person name="Asole G."/>
            <person name="Calvet F."/>
            <person name="Ruiz-Romero M."/>
            <person name="Marangio P."/>
            <person name="Guigo R."/>
            <person name="Rago D."/>
            <person name="Mirbahai L."/>
            <person name="Eastwood N."/>
            <person name="Colbourne J.K."/>
            <person name="Zhou J."/>
            <person name="Mallon E."/>
            <person name="Orsini L."/>
        </authorList>
    </citation>
    <scope>NUCLEOTIDE SEQUENCE [LARGE SCALE GENOMIC DNA]</scope>
    <source>
        <strain evidence="2">LRV0_1</strain>
    </source>
</reference>